<dbReference type="Gene3D" id="3.90.400.10">
    <property type="entry name" value="Oligo-1,6-glucosidase, Domain 2"/>
    <property type="match status" value="1"/>
</dbReference>
<dbReference type="STRING" id="400055.SAMN04490243_1277"/>
<dbReference type="Pfam" id="PF00128">
    <property type="entry name" value="Alpha-amylase"/>
    <property type="match status" value="1"/>
</dbReference>
<protein>
    <submittedName>
        <fullName evidence="2">Amylosucrase</fullName>
    </submittedName>
</protein>
<dbReference type="Gene3D" id="3.20.20.80">
    <property type="entry name" value="Glycosidases"/>
    <property type="match status" value="1"/>
</dbReference>
<dbReference type="InterPro" id="IPR017853">
    <property type="entry name" value="GH"/>
</dbReference>
<dbReference type="Gene3D" id="2.60.40.1180">
    <property type="entry name" value="Golgi alpha-mannosidase II"/>
    <property type="match status" value="1"/>
</dbReference>
<sequence>MNQSAIHRFLAENGKKGKRKPTARDYFESRLAANLSLMQSLFLQLYPGQEERFKDLIQLLEASFKNRGPQLREVDSKRVLEDDWYQQQHWVGMQLYVDRFCGDLATLERKIPYFQSLGINFLHLMPLTKRPAGENDGGYAVSSYTEIDPKFGSDEDLQRLTARFREKGIILMLDFVVNHTSDEFPWALKAKAGETEFREYYYTYPNRHIPDQFEESLPEVFPATSPGNFTWIPEMERWVMTVFNSYQWDLNYTNPRVFLAMFENLAALVNLGVDIVRFDALAFLWKRIGTDSQNLPEAHTLISLFRLCLQVVAPGAILLAEAIVAPKEIVRYFGEGSREGNECEIAYHATFMACLWNSIATKKSTLLRHSLEHMPEKPREGTWINYVRCHDDIGLGFDDSHIAALGWNPDSHRKFLLDYFCQRLDWSPAKGAIFMYNPETGDGRITGSAASLLGLEKALEDGDAGSVARAIDAIKLLYGIVLAAPGIPLVYAGDEIGMLNDYSYLKNPDQADDSRWLNRPFHDWDKVAALDQEQLPSTRIFNILRDMIALRKSLAVFADTSNTRIHNSGNNHLFILERIGAPGVLCIANFDRTRQVVNAGWLERIGYLKAGKYRDLLAGSSGAVRSGLLEMEPLGLLWLEQMEATGED</sequence>
<dbReference type="OrthoDB" id="9806009at2"/>
<dbReference type="Gene3D" id="1.10.1740.10">
    <property type="match status" value="1"/>
</dbReference>
<dbReference type="PANTHER" id="PTHR10357:SF213">
    <property type="entry name" value="ALPHA AMYLASE CATALYTIC REGION"/>
    <property type="match status" value="1"/>
</dbReference>
<dbReference type="PANTHER" id="PTHR10357">
    <property type="entry name" value="ALPHA-AMYLASE FAMILY MEMBER"/>
    <property type="match status" value="1"/>
</dbReference>
<gene>
    <name evidence="2" type="ORF">SAMN04490243_1277</name>
</gene>
<dbReference type="AlphaFoldDB" id="A0A1I6G5K0"/>
<evidence type="ECO:0000259" key="1">
    <source>
        <dbReference type="SMART" id="SM00642"/>
    </source>
</evidence>
<dbReference type="RefSeq" id="WP_092981580.1">
    <property type="nucleotide sequence ID" value="NZ_FOYQ01000001.1"/>
</dbReference>
<dbReference type="InterPro" id="IPR044077">
    <property type="entry name" value="Amylosucrase"/>
</dbReference>
<dbReference type="InterPro" id="IPR013780">
    <property type="entry name" value="Glyco_hydro_b"/>
</dbReference>
<dbReference type="GO" id="GO:0005975">
    <property type="term" value="P:carbohydrate metabolic process"/>
    <property type="evidence" value="ECO:0007669"/>
    <property type="project" value="InterPro"/>
</dbReference>
<feature type="domain" description="Glycosyl hydrolase family 13 catalytic" evidence="1">
    <location>
        <begin position="94"/>
        <end position="551"/>
    </location>
</feature>
<reference evidence="2 3" key="1">
    <citation type="submission" date="2016-10" db="EMBL/GenBank/DDBJ databases">
        <authorList>
            <person name="de Groot N.N."/>
        </authorList>
    </citation>
    <scope>NUCLEOTIDE SEQUENCE [LARGE SCALE GENOMIC DNA]</scope>
    <source>
        <strain evidence="2 3">DSM 21019</strain>
    </source>
</reference>
<dbReference type="CDD" id="cd11324">
    <property type="entry name" value="AmyAc_Amylosucrase"/>
    <property type="match status" value="1"/>
</dbReference>
<name>A0A1I6G5K0_9FLAO</name>
<dbReference type="Proteomes" id="UP000199534">
    <property type="component" value="Unassembled WGS sequence"/>
</dbReference>
<dbReference type="EMBL" id="FOYQ01000001">
    <property type="protein sequence ID" value="SFR37474.1"/>
    <property type="molecule type" value="Genomic_DNA"/>
</dbReference>
<dbReference type="GO" id="GO:0047669">
    <property type="term" value="F:amylosucrase activity"/>
    <property type="evidence" value="ECO:0007669"/>
    <property type="project" value="InterPro"/>
</dbReference>
<evidence type="ECO:0000313" key="3">
    <source>
        <dbReference type="Proteomes" id="UP000199534"/>
    </source>
</evidence>
<evidence type="ECO:0000313" key="2">
    <source>
        <dbReference type="EMBL" id="SFR37474.1"/>
    </source>
</evidence>
<dbReference type="SMART" id="SM00642">
    <property type="entry name" value="Aamy"/>
    <property type="match status" value="1"/>
</dbReference>
<proteinExistence type="predicted"/>
<accession>A0A1I6G5K0</accession>
<dbReference type="InterPro" id="IPR006047">
    <property type="entry name" value="GH13_cat_dom"/>
</dbReference>
<dbReference type="InterPro" id="IPR045857">
    <property type="entry name" value="O16G_dom_2"/>
</dbReference>
<dbReference type="SUPFAM" id="SSF51445">
    <property type="entry name" value="(Trans)glycosidases"/>
    <property type="match status" value="1"/>
</dbReference>
<organism evidence="2 3">
    <name type="scientific">Robiginitalea myxolifaciens</name>
    <dbReference type="NCBI Taxonomy" id="400055"/>
    <lineage>
        <taxon>Bacteria</taxon>
        <taxon>Pseudomonadati</taxon>
        <taxon>Bacteroidota</taxon>
        <taxon>Flavobacteriia</taxon>
        <taxon>Flavobacteriales</taxon>
        <taxon>Flavobacteriaceae</taxon>
        <taxon>Robiginitalea</taxon>
    </lineage>
</organism>
<keyword evidence="3" id="KW-1185">Reference proteome</keyword>